<dbReference type="EMBL" id="AONH01000024">
    <property type="protein sequence ID" value="KGM86070.1"/>
    <property type="molecule type" value="Genomic_DNA"/>
</dbReference>
<protein>
    <submittedName>
        <fullName evidence="1">Uncharacterized protein</fullName>
    </submittedName>
</protein>
<dbReference type="RefSeq" id="WP_008282851.1">
    <property type="nucleotide sequence ID" value="NZ_KN293988.1"/>
</dbReference>
<dbReference type="AlphaFoldDB" id="A0A0A0HFY7"/>
<evidence type="ECO:0000313" key="2">
    <source>
        <dbReference type="Proteomes" id="UP000030021"/>
    </source>
</evidence>
<dbReference type="Proteomes" id="UP000030021">
    <property type="component" value="Unassembled WGS sequence"/>
</dbReference>
<reference evidence="1 2" key="1">
    <citation type="submission" date="2013-01" db="EMBL/GenBank/DDBJ databases">
        <authorList>
            <person name="Fiebig A."/>
            <person name="Goeker M."/>
            <person name="Klenk H.-P.P."/>
        </authorList>
    </citation>
    <scope>NUCLEOTIDE SEQUENCE [LARGE SCALE GENOMIC DNA]</scope>
    <source>
        <strain evidence="1 2">DSM 17069</strain>
    </source>
</reference>
<organism evidence="1 2">
    <name type="scientific">Roseovarius mucosus DSM 17069</name>
    <dbReference type="NCBI Taxonomy" id="1288298"/>
    <lineage>
        <taxon>Bacteria</taxon>
        <taxon>Pseudomonadati</taxon>
        <taxon>Pseudomonadota</taxon>
        <taxon>Alphaproteobacteria</taxon>
        <taxon>Rhodobacterales</taxon>
        <taxon>Roseobacteraceae</taxon>
        <taxon>Roseovarius</taxon>
    </lineage>
</organism>
<gene>
    <name evidence="1" type="ORF">rosmuc_03944</name>
</gene>
<accession>A0A0A0HFY7</accession>
<sequence length="64" mass="7444">MACEMTEKLLGEGAPSAFVLTHVVYSSDYGFPHMLEDRGQPYALAVRSTHNLHFLEERRWYRQT</sequence>
<evidence type="ECO:0000313" key="1">
    <source>
        <dbReference type="EMBL" id="KGM86070.1"/>
    </source>
</evidence>
<proteinExistence type="predicted"/>
<comment type="caution">
    <text evidence="1">The sequence shown here is derived from an EMBL/GenBank/DDBJ whole genome shotgun (WGS) entry which is preliminary data.</text>
</comment>
<dbReference type="eggNOG" id="ENOG5030YN9">
    <property type="taxonomic scope" value="Bacteria"/>
</dbReference>
<dbReference type="HOGENOM" id="CLU_2865048_0_0_5"/>
<name>A0A0A0HFY7_9RHOB</name>
<dbReference type="PATRIC" id="fig|1288298.3.peg.3944"/>